<keyword evidence="8" id="KW-0902">Two-component regulatory system</keyword>
<evidence type="ECO:0000259" key="13">
    <source>
        <dbReference type="PROSITE" id="PS50113"/>
    </source>
</evidence>
<feature type="domain" description="PAS" evidence="12">
    <location>
        <begin position="899"/>
        <end position="971"/>
    </location>
</feature>
<dbReference type="Pfam" id="PF00989">
    <property type="entry name" value="PAS"/>
    <property type="match status" value="2"/>
</dbReference>
<dbReference type="KEGG" id="tsph:KIH39_06975"/>
<evidence type="ECO:0000313" key="14">
    <source>
        <dbReference type="EMBL" id="QVL33646.1"/>
    </source>
</evidence>
<dbReference type="InterPro" id="IPR000700">
    <property type="entry name" value="PAS-assoc_C"/>
</dbReference>
<keyword evidence="15" id="KW-1185">Reference proteome</keyword>
<evidence type="ECO:0000256" key="7">
    <source>
        <dbReference type="ARBA" id="ARBA00022840"/>
    </source>
</evidence>
<feature type="domain" description="Response regulatory" evidence="11">
    <location>
        <begin position="1303"/>
        <end position="1420"/>
    </location>
</feature>
<dbReference type="EC" id="2.7.13.3" evidence="2"/>
<evidence type="ECO:0000259" key="10">
    <source>
        <dbReference type="PROSITE" id="PS50109"/>
    </source>
</evidence>
<dbReference type="InterPro" id="IPR000014">
    <property type="entry name" value="PAS"/>
</dbReference>
<dbReference type="InterPro" id="IPR003661">
    <property type="entry name" value="HisK_dim/P_dom"/>
</dbReference>
<feature type="domain" description="PAC" evidence="13">
    <location>
        <begin position="971"/>
        <end position="1026"/>
    </location>
</feature>
<dbReference type="SUPFAM" id="SSF47384">
    <property type="entry name" value="Homodimeric domain of signal transducing histidine kinase"/>
    <property type="match status" value="1"/>
</dbReference>
<evidence type="ECO:0000259" key="11">
    <source>
        <dbReference type="PROSITE" id="PS50110"/>
    </source>
</evidence>
<evidence type="ECO:0000256" key="1">
    <source>
        <dbReference type="ARBA" id="ARBA00000085"/>
    </source>
</evidence>
<dbReference type="SMART" id="SM00086">
    <property type="entry name" value="PAC"/>
    <property type="match status" value="2"/>
</dbReference>
<dbReference type="InterPro" id="IPR001610">
    <property type="entry name" value="PAC"/>
</dbReference>
<dbReference type="InterPro" id="IPR013767">
    <property type="entry name" value="PAS_fold"/>
</dbReference>
<dbReference type="GO" id="GO:0000155">
    <property type="term" value="F:phosphorelay sensor kinase activity"/>
    <property type="evidence" value="ECO:0007669"/>
    <property type="project" value="InterPro"/>
</dbReference>
<gene>
    <name evidence="14" type="ORF">KIH39_06975</name>
</gene>
<evidence type="ECO:0000256" key="2">
    <source>
        <dbReference type="ARBA" id="ARBA00012438"/>
    </source>
</evidence>
<evidence type="ECO:0000256" key="5">
    <source>
        <dbReference type="ARBA" id="ARBA00022741"/>
    </source>
</evidence>
<keyword evidence="7" id="KW-0067">ATP-binding</keyword>
<evidence type="ECO:0000259" key="12">
    <source>
        <dbReference type="PROSITE" id="PS50112"/>
    </source>
</evidence>
<dbReference type="InterPro" id="IPR036097">
    <property type="entry name" value="HisK_dim/P_sf"/>
</dbReference>
<dbReference type="PANTHER" id="PTHR43065:SF42">
    <property type="entry name" value="TWO-COMPONENT SENSOR PPRA"/>
    <property type="match status" value="1"/>
</dbReference>
<dbReference type="PANTHER" id="PTHR43065">
    <property type="entry name" value="SENSOR HISTIDINE KINASE"/>
    <property type="match status" value="1"/>
</dbReference>
<dbReference type="NCBIfam" id="TIGR00229">
    <property type="entry name" value="sensory_box"/>
    <property type="match status" value="2"/>
</dbReference>
<dbReference type="Gene3D" id="3.40.50.2300">
    <property type="match status" value="1"/>
</dbReference>
<evidence type="ECO:0000256" key="9">
    <source>
        <dbReference type="PROSITE-ProRule" id="PRU00169"/>
    </source>
</evidence>
<name>A0A8E6B8E2_9BACT</name>
<dbReference type="CDD" id="cd00156">
    <property type="entry name" value="REC"/>
    <property type="match status" value="1"/>
</dbReference>
<proteinExistence type="predicted"/>
<dbReference type="SUPFAM" id="SSF55874">
    <property type="entry name" value="ATPase domain of HSP90 chaperone/DNA topoisomerase II/histidine kinase"/>
    <property type="match status" value="1"/>
</dbReference>
<keyword evidence="6" id="KW-0418">Kinase</keyword>
<keyword evidence="4" id="KW-0808">Transferase</keyword>
<dbReference type="PROSITE" id="PS50113">
    <property type="entry name" value="PAC"/>
    <property type="match status" value="2"/>
</dbReference>
<dbReference type="SMART" id="SM00387">
    <property type="entry name" value="HATPase_c"/>
    <property type="match status" value="1"/>
</dbReference>
<dbReference type="PROSITE" id="PS50112">
    <property type="entry name" value="PAS"/>
    <property type="match status" value="2"/>
</dbReference>
<feature type="domain" description="PAC" evidence="13">
    <location>
        <begin position="846"/>
        <end position="898"/>
    </location>
</feature>
<evidence type="ECO:0000256" key="3">
    <source>
        <dbReference type="ARBA" id="ARBA00022553"/>
    </source>
</evidence>
<dbReference type="GO" id="GO:0005524">
    <property type="term" value="F:ATP binding"/>
    <property type="evidence" value="ECO:0007669"/>
    <property type="project" value="UniProtKB-KW"/>
</dbReference>
<dbReference type="SMART" id="SM00091">
    <property type="entry name" value="PAS"/>
    <property type="match status" value="2"/>
</dbReference>
<dbReference type="GO" id="GO:0006355">
    <property type="term" value="P:regulation of DNA-templated transcription"/>
    <property type="evidence" value="ECO:0007669"/>
    <property type="project" value="InterPro"/>
</dbReference>
<dbReference type="InterPro" id="IPR005467">
    <property type="entry name" value="His_kinase_dom"/>
</dbReference>
<dbReference type="PRINTS" id="PR00344">
    <property type="entry name" value="BCTRLSENSOR"/>
</dbReference>
<dbReference type="PROSITE" id="PS50109">
    <property type="entry name" value="HIS_KIN"/>
    <property type="match status" value="1"/>
</dbReference>
<protein>
    <recommendedName>
        <fullName evidence="2">histidine kinase</fullName>
        <ecNumber evidence="2">2.7.13.3</ecNumber>
    </recommendedName>
</protein>
<dbReference type="Gene3D" id="3.30.565.10">
    <property type="entry name" value="Histidine kinase-like ATPase, C-terminal domain"/>
    <property type="match status" value="1"/>
</dbReference>
<dbReference type="InterPro" id="IPR036890">
    <property type="entry name" value="HATPase_C_sf"/>
</dbReference>
<dbReference type="Proteomes" id="UP000676194">
    <property type="component" value="Chromosome"/>
</dbReference>
<feature type="domain" description="Histidine kinase" evidence="10">
    <location>
        <begin position="1046"/>
        <end position="1255"/>
    </location>
</feature>
<dbReference type="Gene3D" id="1.10.287.130">
    <property type="match status" value="1"/>
</dbReference>
<dbReference type="InterPro" id="IPR011006">
    <property type="entry name" value="CheY-like_superfamily"/>
</dbReference>
<dbReference type="Gene3D" id="3.30.450.20">
    <property type="entry name" value="PAS domain"/>
    <property type="match status" value="2"/>
</dbReference>
<dbReference type="InterPro" id="IPR035965">
    <property type="entry name" value="PAS-like_dom_sf"/>
</dbReference>
<keyword evidence="3 9" id="KW-0597">Phosphoprotein</keyword>
<feature type="modified residue" description="4-aspartylphosphate" evidence="9">
    <location>
        <position position="1355"/>
    </location>
</feature>
<dbReference type="SMART" id="SM00388">
    <property type="entry name" value="HisKA"/>
    <property type="match status" value="1"/>
</dbReference>
<keyword evidence="5" id="KW-0547">Nucleotide-binding</keyword>
<evidence type="ECO:0000256" key="6">
    <source>
        <dbReference type="ARBA" id="ARBA00022777"/>
    </source>
</evidence>
<evidence type="ECO:0000313" key="15">
    <source>
        <dbReference type="Proteomes" id="UP000676194"/>
    </source>
</evidence>
<dbReference type="Pfam" id="PF00072">
    <property type="entry name" value="Response_reg"/>
    <property type="match status" value="1"/>
</dbReference>
<dbReference type="SUPFAM" id="SSF52172">
    <property type="entry name" value="CheY-like"/>
    <property type="match status" value="1"/>
</dbReference>
<dbReference type="InterPro" id="IPR003594">
    <property type="entry name" value="HATPase_dom"/>
</dbReference>
<dbReference type="Pfam" id="PF02518">
    <property type="entry name" value="HATPase_c"/>
    <property type="match status" value="1"/>
</dbReference>
<sequence length="1426" mass="160494">MSPTRLACFVIAAWCISWGLGSASEPLVRAQGTTTLPAAKQVPIDTASFKRIEAIYLFRQRNPRIHFALDSVTKKVIAFHIPKTDFPANPGDRILLQLPSETKPGWKVHEVSLPKVIGTTTLPSPEQVEIQDISSAKVSEVWAKTMGFVTAVRFLPRRDVLEIELHASKPILLHLDVENTNSIQPWENRFLYKYVTVTGCAVPWIGPTHRDTPCIKIGSENNLRTVSNENLFEGPSVPIEETVTPKYRNRIVKIEGIVLEPKMHEVKISDNSTELALAISNATIAPNDYLEVLGVGSLEKGQRSFTPIAYRAFEQDNGKRDKRILLEAGELKKFSPKELTDQTSVRFFGRVTAVIPSLSGFFMEDSTGGCFVSCLKSNLPKVGVEVQVRGHTEQKLGVPFVRAIKPELLAKDLQLPCMTLTSSEWLNSSYEGRRVELQGVVRSITPRRKSGAIVWRIARANEILLFHTSDSSSIDYVDTQKYLGTTIRLKGVFSQLPISDSSDAEKHIWASDGTDDVTILQKSEDEKISNLGDLKTLANAHYSRNEQIFVEVSGHIIGFGEQNSVYIEDEQGGIRVDLPDFPDMQLGNRITVSGLYSPGKNEFERAYLKEARVIQTNTDIRRTWPPKNLDNPEDSQFNDRLVTGSGVVQECLHYPGYHVLVVSSHGRTYFLRILDAALSDSQRESLVPDMYINFTGIYTPEFDERSGKSQEVIRLRLLQDIVTLHIPPRWRTLHTVILGCIIGLICCLLLIWGWVANLRLRDSQTIILQQKHREEQLEEKYRELFENANDFMFTLDINGRITSINNAGERLMGYARGELLGRSLTDFVASDDRNTVESMIESDEPVTYEIVLFNQSLKELCLEISSRPVVDSENVAIHIVGIGRDITRRKLAEWELKRAFRVLRSHIENSPLGIIEWDRGFRVTRWSRQAEVIFGWRAEEVLFRHPSEWNFIHEEDSAAVEKVIAALLNKANRNYSFNRNYNKSGNIVYCEWYNSALVDEKGELVSVLSLVLDVTPRVEGEEERRKLEENIKQVQKMEAVGRLAGGVAHDFNNLLTIINGNSHMLLAERLPRDHFDLVSQIRQAGEKAAGLTRQLLAFGRKQISAPKEVDLNYILRDLHDMLKRMAGEHVQVIYDLQSSLPLVLIDPTMMEQIVYNLIVNARDAMPTGGKIQIRSRAIRESHVVRLEFEDTGTGMDEKTKAKIFEPFFTTKAMGKGTGLGLATVYSVVQQANGIIDVSSTPGVGTTFRVDLPISSSRIAPESSLKPLAPQVVETPPPSKASTIVQPIQPPAAVSDNPEQHRDTVLLVEDEDGLRLLARRVLEMNGYRVIPAADGNEALEIYRKKEFGHIDLLITDVMMPGISGVQLVEQLRTEESDMRVIFMSGYTDDEVIHQGVMMEEVQFLQKPFTPPVFMAKVRKVMSLETSA</sequence>
<dbReference type="SMART" id="SM00448">
    <property type="entry name" value="REC"/>
    <property type="match status" value="1"/>
</dbReference>
<reference evidence="14" key="1">
    <citation type="submission" date="2021-05" db="EMBL/GenBank/DDBJ databases">
        <title>Complete genome sequence of the cellulolytic planctomycete Telmatocola sphagniphila SP2T and characterization of the first cellulase from planctomycetes.</title>
        <authorList>
            <person name="Rakitin A.L."/>
            <person name="Beletsky A.V."/>
            <person name="Naumoff D.G."/>
            <person name="Kulichevskaya I.S."/>
            <person name="Mardanov A.V."/>
            <person name="Ravin N.V."/>
            <person name="Dedysh S.N."/>
        </authorList>
    </citation>
    <scope>NUCLEOTIDE SEQUENCE</scope>
    <source>
        <strain evidence="14">SP2T</strain>
    </source>
</reference>
<dbReference type="EMBL" id="CP074694">
    <property type="protein sequence ID" value="QVL33646.1"/>
    <property type="molecule type" value="Genomic_DNA"/>
</dbReference>
<feature type="domain" description="PAS" evidence="12">
    <location>
        <begin position="777"/>
        <end position="841"/>
    </location>
</feature>
<dbReference type="CDD" id="cd00130">
    <property type="entry name" value="PAS"/>
    <property type="match status" value="2"/>
</dbReference>
<comment type="catalytic activity">
    <reaction evidence="1">
        <text>ATP + protein L-histidine = ADP + protein N-phospho-L-histidine.</text>
        <dbReference type="EC" id="2.7.13.3"/>
    </reaction>
</comment>
<accession>A0A8E6B8E2</accession>
<dbReference type="RefSeq" id="WP_213498558.1">
    <property type="nucleotide sequence ID" value="NZ_CP074694.1"/>
</dbReference>
<dbReference type="InterPro" id="IPR004358">
    <property type="entry name" value="Sig_transdc_His_kin-like_C"/>
</dbReference>
<dbReference type="SUPFAM" id="SSF55785">
    <property type="entry name" value="PYP-like sensor domain (PAS domain)"/>
    <property type="match status" value="2"/>
</dbReference>
<evidence type="ECO:0000256" key="8">
    <source>
        <dbReference type="ARBA" id="ARBA00023012"/>
    </source>
</evidence>
<dbReference type="InterPro" id="IPR001789">
    <property type="entry name" value="Sig_transdc_resp-reg_receiver"/>
</dbReference>
<organism evidence="14 15">
    <name type="scientific">Telmatocola sphagniphila</name>
    <dbReference type="NCBI Taxonomy" id="1123043"/>
    <lineage>
        <taxon>Bacteria</taxon>
        <taxon>Pseudomonadati</taxon>
        <taxon>Planctomycetota</taxon>
        <taxon>Planctomycetia</taxon>
        <taxon>Gemmatales</taxon>
        <taxon>Gemmataceae</taxon>
    </lineage>
</organism>
<evidence type="ECO:0000256" key="4">
    <source>
        <dbReference type="ARBA" id="ARBA00022679"/>
    </source>
</evidence>
<dbReference type="PROSITE" id="PS50110">
    <property type="entry name" value="RESPONSE_REGULATORY"/>
    <property type="match status" value="1"/>
</dbReference>